<keyword evidence="2 6" id="KW-0698">rRNA processing</keyword>
<comment type="similarity">
    <text evidence="6">Belongs to the methyltransferase superfamily. RNA methyltransferase RsmG family.</text>
</comment>
<dbReference type="Gene3D" id="3.40.50.150">
    <property type="entry name" value="Vaccinia Virus protein VP39"/>
    <property type="match status" value="1"/>
</dbReference>
<comment type="caution">
    <text evidence="6">Lacks conserved residue(s) required for the propagation of feature annotation.</text>
</comment>
<organism evidence="7 8">
    <name type="scientific">Nannocystis pusilla</name>
    <dbReference type="NCBI Taxonomy" id="889268"/>
    <lineage>
        <taxon>Bacteria</taxon>
        <taxon>Pseudomonadati</taxon>
        <taxon>Myxococcota</taxon>
        <taxon>Polyangia</taxon>
        <taxon>Nannocystales</taxon>
        <taxon>Nannocystaceae</taxon>
        <taxon>Nannocystis</taxon>
    </lineage>
</organism>
<feature type="binding site" evidence="6">
    <location>
        <position position="178"/>
    </location>
    <ligand>
        <name>S-adenosyl-L-methionine</name>
        <dbReference type="ChEBI" id="CHEBI:59789"/>
    </ligand>
</feature>
<comment type="caution">
    <text evidence="7">The sequence shown here is derived from an EMBL/GenBank/DDBJ whole genome shotgun (WGS) entry which is preliminary data.</text>
</comment>
<feature type="binding site" evidence="6">
    <location>
        <position position="103"/>
    </location>
    <ligand>
        <name>S-adenosyl-L-methionine</name>
        <dbReference type="ChEBI" id="CHEBI:59789"/>
    </ligand>
</feature>
<comment type="function">
    <text evidence="6">Specifically methylates the N7 position of a guanine in 16S rRNA.</text>
</comment>
<reference evidence="7" key="1">
    <citation type="submission" date="2021-08" db="EMBL/GenBank/DDBJ databases">
        <authorList>
            <person name="Stevens D.C."/>
        </authorList>
    </citation>
    <scope>NUCLEOTIDE SEQUENCE</scope>
    <source>
        <strain evidence="7">DSM 53165</strain>
    </source>
</reference>
<evidence type="ECO:0000256" key="6">
    <source>
        <dbReference type="HAMAP-Rule" id="MF_00074"/>
    </source>
</evidence>
<dbReference type="CDD" id="cd02440">
    <property type="entry name" value="AdoMet_MTases"/>
    <property type="match status" value="1"/>
</dbReference>
<dbReference type="GO" id="GO:0032259">
    <property type="term" value="P:methylation"/>
    <property type="evidence" value="ECO:0007669"/>
    <property type="project" value="UniProtKB-KW"/>
</dbReference>
<proteinExistence type="inferred from homology"/>
<dbReference type="Pfam" id="PF02527">
    <property type="entry name" value="GidB"/>
    <property type="match status" value="1"/>
</dbReference>
<keyword evidence="8" id="KW-1185">Reference proteome</keyword>
<dbReference type="PANTHER" id="PTHR31760:SF0">
    <property type="entry name" value="S-ADENOSYL-L-METHIONINE-DEPENDENT METHYLTRANSFERASES SUPERFAMILY PROTEIN"/>
    <property type="match status" value="1"/>
</dbReference>
<evidence type="ECO:0000256" key="2">
    <source>
        <dbReference type="ARBA" id="ARBA00022552"/>
    </source>
</evidence>
<evidence type="ECO:0000313" key="7">
    <source>
        <dbReference type="EMBL" id="MBZ5715470.1"/>
    </source>
</evidence>
<evidence type="ECO:0000256" key="5">
    <source>
        <dbReference type="ARBA" id="ARBA00022691"/>
    </source>
</evidence>
<keyword evidence="4 6" id="KW-0808">Transferase</keyword>
<dbReference type="HAMAP" id="MF_00074">
    <property type="entry name" value="16SrRNA_methyltr_G"/>
    <property type="match status" value="1"/>
</dbReference>
<dbReference type="EC" id="2.1.1.-" evidence="6"/>
<evidence type="ECO:0000256" key="1">
    <source>
        <dbReference type="ARBA" id="ARBA00022490"/>
    </source>
</evidence>
<evidence type="ECO:0000256" key="3">
    <source>
        <dbReference type="ARBA" id="ARBA00022603"/>
    </source>
</evidence>
<dbReference type="PANTHER" id="PTHR31760">
    <property type="entry name" value="S-ADENOSYL-L-METHIONINE-DEPENDENT METHYLTRANSFERASES SUPERFAMILY PROTEIN"/>
    <property type="match status" value="1"/>
</dbReference>
<dbReference type="Proteomes" id="UP001139031">
    <property type="component" value="Unassembled WGS sequence"/>
</dbReference>
<keyword evidence="1 6" id="KW-0963">Cytoplasm</keyword>
<keyword evidence="3 6" id="KW-0489">Methyltransferase</keyword>
<dbReference type="InterPro" id="IPR003682">
    <property type="entry name" value="rRNA_ssu_MeTfrase_G"/>
</dbReference>
<comment type="subcellular location">
    <subcellularLocation>
        <location evidence="6">Cytoplasm</location>
    </subcellularLocation>
</comment>
<accession>A0ABS7U4I6</accession>
<gene>
    <name evidence="6" type="primary">rsmG</name>
    <name evidence="7" type="ORF">K7C98_40065</name>
</gene>
<feature type="binding site" evidence="6">
    <location>
        <position position="108"/>
    </location>
    <ligand>
        <name>S-adenosyl-L-methionine</name>
        <dbReference type="ChEBI" id="CHEBI:59789"/>
    </ligand>
</feature>
<keyword evidence="5 6" id="KW-0949">S-adenosyl-L-methionine</keyword>
<dbReference type="SUPFAM" id="SSF53335">
    <property type="entry name" value="S-adenosyl-L-methionine-dependent methyltransferases"/>
    <property type="match status" value="1"/>
</dbReference>
<dbReference type="EMBL" id="JAIRAU010000057">
    <property type="protein sequence ID" value="MBZ5715470.1"/>
    <property type="molecule type" value="Genomic_DNA"/>
</dbReference>
<protein>
    <recommendedName>
        <fullName evidence="6">Ribosomal RNA small subunit methyltransferase G</fullName>
        <ecNumber evidence="6">2.1.1.-</ecNumber>
    </recommendedName>
    <alternativeName>
        <fullName evidence="6">16S rRNA 7-methylguanosine methyltransferase</fullName>
        <shortName evidence="6">16S rRNA m7G methyltransferase</shortName>
    </alternativeName>
</protein>
<evidence type="ECO:0000313" key="8">
    <source>
        <dbReference type="Proteomes" id="UP001139031"/>
    </source>
</evidence>
<feature type="binding site" evidence="6">
    <location>
        <begin position="153"/>
        <end position="154"/>
    </location>
    <ligand>
        <name>S-adenosyl-L-methionine</name>
        <dbReference type="ChEBI" id="CHEBI:59789"/>
    </ligand>
</feature>
<evidence type="ECO:0000256" key="4">
    <source>
        <dbReference type="ARBA" id="ARBA00022679"/>
    </source>
</evidence>
<dbReference type="RefSeq" id="WP_224197211.1">
    <property type="nucleotide sequence ID" value="NZ_JAIRAU010000057.1"/>
</dbReference>
<dbReference type="InterPro" id="IPR029063">
    <property type="entry name" value="SAM-dependent_MTases_sf"/>
</dbReference>
<dbReference type="GO" id="GO:0008168">
    <property type="term" value="F:methyltransferase activity"/>
    <property type="evidence" value="ECO:0007669"/>
    <property type="project" value="UniProtKB-KW"/>
</dbReference>
<name>A0ABS7U4I6_9BACT</name>
<sequence length="230" mass="25310">MSSSDMLDRIEGSSYSASVQGSNADVEQRLAAAATRFGFELEPRSVDRLRQLLELWSRFGRAFNLSGATDETGLLEHVLEGLQVVGLAHRIGWRAGQIWLDVGSGAGFPGLVVAACLEVQVTLVEPRERRASFLDLALNQVGRRDCRVIRGHIEGKSWRPIRTGETLVAGGFDWSSARAVFAPDAWVEVGRQWVRKGGIVVAHVRAETEQFEGEVARVDGERWSIRGVRG</sequence>